<accession>A0ACB7VIV8</accession>
<reference evidence="2" key="1">
    <citation type="journal article" date="2022" name="Nat. Commun.">
        <title>Chromosome evolution and the genetic basis of agronomically important traits in greater yam.</title>
        <authorList>
            <person name="Bredeson J.V."/>
            <person name="Lyons J.B."/>
            <person name="Oniyinde I.O."/>
            <person name="Okereke N.R."/>
            <person name="Kolade O."/>
            <person name="Nnabue I."/>
            <person name="Nwadili C.O."/>
            <person name="Hribova E."/>
            <person name="Parker M."/>
            <person name="Nwogha J."/>
            <person name="Shu S."/>
            <person name="Carlson J."/>
            <person name="Kariba R."/>
            <person name="Muthemba S."/>
            <person name="Knop K."/>
            <person name="Barton G.J."/>
            <person name="Sherwood A.V."/>
            <person name="Lopez-Montes A."/>
            <person name="Asiedu R."/>
            <person name="Jamnadass R."/>
            <person name="Muchugi A."/>
            <person name="Goodstein D."/>
            <person name="Egesi C.N."/>
            <person name="Featherston J."/>
            <person name="Asfaw A."/>
            <person name="Simpson G.G."/>
            <person name="Dolezel J."/>
            <person name="Hendre P.S."/>
            <person name="Van Deynze A."/>
            <person name="Kumar P.L."/>
            <person name="Obidiegwu J.E."/>
            <person name="Bhattacharjee R."/>
            <person name="Rokhsar D.S."/>
        </authorList>
    </citation>
    <scope>NUCLEOTIDE SEQUENCE [LARGE SCALE GENOMIC DNA]</scope>
    <source>
        <strain evidence="2">cv. TDa95/00328</strain>
    </source>
</reference>
<gene>
    <name evidence="1" type="ORF">IHE45_08G039300</name>
</gene>
<keyword evidence="2" id="KW-1185">Reference proteome</keyword>
<dbReference type="Proteomes" id="UP000827976">
    <property type="component" value="Chromosome 8"/>
</dbReference>
<organism evidence="1 2">
    <name type="scientific">Dioscorea alata</name>
    <name type="common">Purple yam</name>
    <dbReference type="NCBI Taxonomy" id="55571"/>
    <lineage>
        <taxon>Eukaryota</taxon>
        <taxon>Viridiplantae</taxon>
        <taxon>Streptophyta</taxon>
        <taxon>Embryophyta</taxon>
        <taxon>Tracheophyta</taxon>
        <taxon>Spermatophyta</taxon>
        <taxon>Magnoliopsida</taxon>
        <taxon>Liliopsida</taxon>
        <taxon>Dioscoreales</taxon>
        <taxon>Dioscoreaceae</taxon>
        <taxon>Dioscorea</taxon>
    </lineage>
</organism>
<evidence type="ECO:0000313" key="1">
    <source>
        <dbReference type="EMBL" id="KAH7673945.1"/>
    </source>
</evidence>
<protein>
    <submittedName>
        <fullName evidence="1">Uncharacterized protein</fullName>
    </submittedName>
</protein>
<sequence>MICNHSLRAVRGIRRTSSLPCSSSPFQRITIISFQVKSSSKDQDQDMELKNRQHPNRSDEEGFGGIYGRNQEFSKENEPKPKHGENHEYDTSQGSKIKEKEKARHRLHVKSE</sequence>
<comment type="caution">
    <text evidence="1">The sequence shown here is derived from an EMBL/GenBank/DDBJ whole genome shotgun (WGS) entry which is preliminary data.</text>
</comment>
<proteinExistence type="predicted"/>
<dbReference type="EMBL" id="CM037018">
    <property type="protein sequence ID" value="KAH7673945.1"/>
    <property type="molecule type" value="Genomic_DNA"/>
</dbReference>
<evidence type="ECO:0000313" key="2">
    <source>
        <dbReference type="Proteomes" id="UP000827976"/>
    </source>
</evidence>
<name>A0ACB7VIV8_DIOAL</name>